<dbReference type="InterPro" id="IPR011765">
    <property type="entry name" value="Pept_M16_N"/>
</dbReference>
<protein>
    <submittedName>
        <fullName evidence="5">Insulinase family protein</fullName>
    </submittedName>
</protein>
<evidence type="ECO:0000259" key="3">
    <source>
        <dbReference type="Pfam" id="PF00675"/>
    </source>
</evidence>
<organism evidence="5 6">
    <name type="scientific">Tissierella carlieri</name>
    <dbReference type="NCBI Taxonomy" id="689904"/>
    <lineage>
        <taxon>Bacteria</taxon>
        <taxon>Bacillati</taxon>
        <taxon>Bacillota</taxon>
        <taxon>Tissierellia</taxon>
        <taxon>Tissierellales</taxon>
        <taxon>Tissierellaceae</taxon>
        <taxon>Tissierella</taxon>
    </lineage>
</organism>
<evidence type="ECO:0000259" key="4">
    <source>
        <dbReference type="Pfam" id="PF05193"/>
    </source>
</evidence>
<comment type="similarity">
    <text evidence="1 2">Belongs to the peptidase M16 family.</text>
</comment>
<dbReference type="InterPro" id="IPR007863">
    <property type="entry name" value="Peptidase_M16_C"/>
</dbReference>
<evidence type="ECO:0000313" key="5">
    <source>
        <dbReference type="EMBL" id="MCQ4921743.1"/>
    </source>
</evidence>
<accession>A0ABT1S5K7</accession>
<dbReference type="Pfam" id="PF05193">
    <property type="entry name" value="Peptidase_M16_C"/>
    <property type="match status" value="1"/>
</dbReference>
<feature type="domain" description="Peptidase M16 C-terminal" evidence="4">
    <location>
        <begin position="165"/>
        <end position="341"/>
    </location>
</feature>
<proteinExistence type="inferred from homology"/>
<evidence type="ECO:0000256" key="1">
    <source>
        <dbReference type="ARBA" id="ARBA00007261"/>
    </source>
</evidence>
<dbReference type="InterPro" id="IPR001431">
    <property type="entry name" value="Pept_M16_Zn_BS"/>
</dbReference>
<dbReference type="Pfam" id="PF00675">
    <property type="entry name" value="Peptidase_M16"/>
    <property type="match status" value="1"/>
</dbReference>
<dbReference type="PROSITE" id="PS00143">
    <property type="entry name" value="INSULINASE"/>
    <property type="match status" value="1"/>
</dbReference>
<dbReference type="PANTHER" id="PTHR11851:SF49">
    <property type="entry name" value="MITOCHONDRIAL-PROCESSING PEPTIDASE SUBUNIT ALPHA"/>
    <property type="match status" value="1"/>
</dbReference>
<gene>
    <name evidence="5" type="ORF">NE686_01480</name>
</gene>
<dbReference type="SUPFAM" id="SSF63411">
    <property type="entry name" value="LuxS/MPP-like metallohydrolase"/>
    <property type="match status" value="2"/>
</dbReference>
<evidence type="ECO:0000313" key="6">
    <source>
        <dbReference type="Proteomes" id="UP001524478"/>
    </source>
</evidence>
<dbReference type="InterPro" id="IPR050361">
    <property type="entry name" value="MPP/UQCRC_Complex"/>
</dbReference>
<dbReference type="Proteomes" id="UP001524478">
    <property type="component" value="Unassembled WGS sequence"/>
</dbReference>
<comment type="caution">
    <text evidence="5">The sequence shown here is derived from an EMBL/GenBank/DDBJ whole genome shotgun (WGS) entry which is preliminary data.</text>
</comment>
<dbReference type="PANTHER" id="PTHR11851">
    <property type="entry name" value="METALLOPROTEASE"/>
    <property type="match status" value="1"/>
</dbReference>
<dbReference type="InterPro" id="IPR011249">
    <property type="entry name" value="Metalloenz_LuxS/M16"/>
</dbReference>
<keyword evidence="6" id="KW-1185">Reference proteome</keyword>
<evidence type="ECO:0000256" key="2">
    <source>
        <dbReference type="RuleBase" id="RU004447"/>
    </source>
</evidence>
<feature type="domain" description="Peptidase M16 N-terminal" evidence="3">
    <location>
        <begin position="12"/>
        <end position="159"/>
    </location>
</feature>
<name>A0ABT1S5K7_9FIRM</name>
<dbReference type="RefSeq" id="WP_256310212.1">
    <property type="nucleotide sequence ID" value="NZ_JANGAC010000001.1"/>
</dbReference>
<dbReference type="Gene3D" id="3.30.830.10">
    <property type="entry name" value="Metalloenzyme, LuxS/M16 peptidase-like"/>
    <property type="match status" value="2"/>
</dbReference>
<sequence>MYLIDKLDNGIRVVMEKIPYVNSVSIGIIINNGSIKEDKHNNGISHFIEHMLFKGTKKRTAKDIAEAIDNIGGQLNAFTSKESTCYYAKVLYNHIDIAIDVLGDMLTNSIFSESDIEKEKAVIIEEINMYLDSPEDMVNDLLNEIMFENTSLGRPILGTEETIKNLSREKIIDYFINNYRPENIVISLAGNINTKEVFKMLNYHFGNFNNSNKKTYEINSIYNFTNKIKGINKNTEQLNFCIGMEGVPVTSEYVEGLLVLNNIFGGSMSSRLFQKIREDLGLAYAVESYPSSYKDIGILTIYAGLHPSQLLKTVKHIENEMNDIRNNIISKDELDKSKEQLKGSYVLGMEGTFSRMYEIGKSLSIFNMVQSPDEVLNKIDKVSVSNIKEIISIIFNREKINIAYVGDIENQNIIEDKIKNILF</sequence>
<dbReference type="EMBL" id="JANGAC010000001">
    <property type="protein sequence ID" value="MCQ4921743.1"/>
    <property type="molecule type" value="Genomic_DNA"/>
</dbReference>
<reference evidence="5 6" key="1">
    <citation type="submission" date="2022-06" db="EMBL/GenBank/DDBJ databases">
        <title>Isolation of gut microbiota from human fecal samples.</title>
        <authorList>
            <person name="Pamer E.G."/>
            <person name="Barat B."/>
            <person name="Waligurski E."/>
            <person name="Medina S."/>
            <person name="Paddock L."/>
            <person name="Mostad J."/>
        </authorList>
    </citation>
    <scope>NUCLEOTIDE SEQUENCE [LARGE SCALE GENOMIC DNA]</scope>
    <source>
        <strain evidence="5 6">DFI.7.95</strain>
    </source>
</reference>